<comment type="caution">
    <text evidence="1">The sequence shown here is derived from an EMBL/GenBank/DDBJ whole genome shotgun (WGS) entry which is preliminary data.</text>
</comment>
<sequence>MNTPIMAPTADEFLARIMPPAGYENHLVVKRCGVLVWARREQLLANDEICFYDGDCREVFKPDDPRLQSLTR</sequence>
<evidence type="ECO:0000313" key="2">
    <source>
        <dbReference type="Proteomes" id="UP000481037"/>
    </source>
</evidence>
<dbReference type="Proteomes" id="UP000481037">
    <property type="component" value="Unassembled WGS sequence"/>
</dbReference>
<name>A0A6L5QP13_9BURK</name>
<proteinExistence type="predicted"/>
<organism evidence="1 2">
    <name type="scientific">Duganella alba</name>
    <dbReference type="NCBI Taxonomy" id="2666081"/>
    <lineage>
        <taxon>Bacteria</taxon>
        <taxon>Pseudomonadati</taxon>
        <taxon>Pseudomonadota</taxon>
        <taxon>Betaproteobacteria</taxon>
        <taxon>Burkholderiales</taxon>
        <taxon>Oxalobacteraceae</taxon>
        <taxon>Telluria group</taxon>
        <taxon>Duganella</taxon>
    </lineage>
</organism>
<protein>
    <submittedName>
        <fullName evidence="1">Uncharacterized protein</fullName>
    </submittedName>
</protein>
<keyword evidence="2" id="KW-1185">Reference proteome</keyword>
<accession>A0A6L5QP13</accession>
<gene>
    <name evidence="1" type="ORF">GJ697_26850</name>
</gene>
<dbReference type="EMBL" id="WKJM01000034">
    <property type="protein sequence ID" value="MRX11449.1"/>
    <property type="molecule type" value="Genomic_DNA"/>
</dbReference>
<reference evidence="1 2" key="1">
    <citation type="submission" date="2019-11" db="EMBL/GenBank/DDBJ databases">
        <title>Novel species isolated from a subtropical stream in China.</title>
        <authorList>
            <person name="Lu H."/>
        </authorList>
    </citation>
    <scope>NUCLEOTIDE SEQUENCE [LARGE SCALE GENOMIC DNA]</scope>
    <source>
        <strain evidence="1 2">FT25W</strain>
    </source>
</reference>
<dbReference type="RefSeq" id="WP_154369740.1">
    <property type="nucleotide sequence ID" value="NZ_WKJM01000034.1"/>
</dbReference>
<dbReference type="AlphaFoldDB" id="A0A6L5QP13"/>
<evidence type="ECO:0000313" key="1">
    <source>
        <dbReference type="EMBL" id="MRX11449.1"/>
    </source>
</evidence>